<feature type="transmembrane region" description="Helical" evidence="1">
    <location>
        <begin position="58"/>
        <end position="77"/>
    </location>
</feature>
<keyword evidence="1" id="KW-0472">Membrane</keyword>
<sequence>MESISTRNPQSALMSLEADAASARGGFACLFSDSDEYETALIAERRAQGRYQPQRRRWPIVMLVGVMLMVVGTILLFN</sequence>
<keyword evidence="1" id="KW-1133">Transmembrane helix</keyword>
<protein>
    <recommendedName>
        <fullName evidence="3">Transmembrane protein</fullName>
    </recommendedName>
</protein>
<gene>
    <name evidence="2" type="ORF">HU230_16255</name>
</gene>
<organism evidence="2">
    <name type="scientific">Bradyrhizobium quebecense</name>
    <dbReference type="NCBI Taxonomy" id="2748629"/>
    <lineage>
        <taxon>Bacteria</taxon>
        <taxon>Pseudomonadati</taxon>
        <taxon>Pseudomonadota</taxon>
        <taxon>Alphaproteobacteria</taxon>
        <taxon>Hyphomicrobiales</taxon>
        <taxon>Nitrobacteraceae</taxon>
        <taxon>Bradyrhizobium</taxon>
    </lineage>
</organism>
<keyword evidence="1" id="KW-0812">Transmembrane</keyword>
<comment type="caution">
    <text evidence="2">The sequence shown here is derived from an EMBL/GenBank/DDBJ whole genome shotgun (WGS) entry which is preliminary data.</text>
</comment>
<name>A0A973WQ71_9BRAD</name>
<dbReference type="RefSeq" id="WP_176530971.1">
    <property type="nucleotide sequence ID" value="NZ_CP088022.1"/>
</dbReference>
<dbReference type="EMBL" id="JABWSX010000001">
    <property type="protein sequence ID" value="NVL07255.1"/>
    <property type="molecule type" value="Genomic_DNA"/>
</dbReference>
<dbReference type="AlphaFoldDB" id="A0A973WQ71"/>
<evidence type="ECO:0008006" key="3">
    <source>
        <dbReference type="Google" id="ProtNLM"/>
    </source>
</evidence>
<reference evidence="2" key="1">
    <citation type="submission" date="2020-06" db="EMBL/GenBank/DDBJ databases">
        <title>Whole Genome Sequence of Bradyrhizobium sp. Strain 66S1MB.</title>
        <authorList>
            <person name="Bromfield E."/>
            <person name="Cloutier S."/>
        </authorList>
    </citation>
    <scope>NUCLEOTIDE SEQUENCE</scope>
    <source>
        <strain evidence="2">66S1MB</strain>
    </source>
</reference>
<evidence type="ECO:0000313" key="2">
    <source>
        <dbReference type="EMBL" id="NVL07255.1"/>
    </source>
</evidence>
<evidence type="ECO:0000256" key="1">
    <source>
        <dbReference type="SAM" id="Phobius"/>
    </source>
</evidence>
<accession>A0A973WQ71</accession>
<proteinExistence type="predicted"/>